<feature type="region of interest" description="Disordered" evidence="3">
    <location>
        <begin position="408"/>
        <end position="431"/>
    </location>
</feature>
<protein>
    <submittedName>
        <fullName evidence="4">Serine/threonine-protein phosphatase 6 regulatory subunit 3</fullName>
    </submittedName>
</protein>
<dbReference type="Pfam" id="PF04499">
    <property type="entry name" value="SAPS"/>
    <property type="match status" value="1"/>
</dbReference>
<dbReference type="Proteomes" id="UP001281761">
    <property type="component" value="Unassembled WGS sequence"/>
</dbReference>
<evidence type="ECO:0000256" key="3">
    <source>
        <dbReference type="SAM" id="MobiDB-lite"/>
    </source>
</evidence>
<organism evidence="4 5">
    <name type="scientific">Blattamonas nauphoetae</name>
    <dbReference type="NCBI Taxonomy" id="2049346"/>
    <lineage>
        <taxon>Eukaryota</taxon>
        <taxon>Metamonada</taxon>
        <taxon>Preaxostyla</taxon>
        <taxon>Oxymonadida</taxon>
        <taxon>Blattamonas</taxon>
    </lineage>
</organism>
<dbReference type="InterPro" id="IPR007587">
    <property type="entry name" value="SAPS"/>
</dbReference>
<dbReference type="SUPFAM" id="SSF48371">
    <property type="entry name" value="ARM repeat"/>
    <property type="match status" value="1"/>
</dbReference>
<comment type="caution">
    <text evidence="4">The sequence shown here is derived from an EMBL/GenBank/DDBJ whole genome shotgun (WGS) entry which is preliminary data.</text>
</comment>
<dbReference type="EMBL" id="JARBJD010000152">
    <property type="protein sequence ID" value="KAK2949668.1"/>
    <property type="molecule type" value="Genomic_DNA"/>
</dbReference>
<keyword evidence="2" id="KW-0131">Cell cycle</keyword>
<sequence>MEQWLSLLNPSTGELTAILADNPTLERVLDCDEVLDAFKTENSQLMALLKKPETVKKLLSYIVTDAPPDASDEIRYKYPYLAAEILAYDSDIFFDILLSPDIKNILFSFLEREENIQPLYSHLICRILHTLIMQRTNDVMATLKERGTIPKLIKHLNCFPFCEFLYDIIVSTEQTTNPEGLVAWFRENGFIKLLLTEMKISTQPLVPSNIAQILNNLIGRFTVPDGENMFSQFFQPEESQLLLEIALDSSNPASQAASLSLLIDIVWNTRHQPQNEYLMPLDENIDPPPFICDCVLANMDKFIESLKGQPNGKGISNTQLKIIILYSTLIRSGYGHKIDEALLSNPLFKILVDLFFAHPNSSILHSEIYTIFEQGILMRGDEMRNVICVDSGLVAKVKETLLNEKKRRDRRALAPGTVPTDPNFQCSRSNDSSLDEPLPLLSHTLHLARIAQDAAATVTDLSKWLDDEWNNLYAEIVTPEMTHQESAGLPIQNSMDQMGDQQDMGDDELFGYTK</sequence>
<gene>
    <name evidence="4" type="ORF">BLNAU_15419</name>
</gene>
<comment type="similarity">
    <text evidence="1">Belongs to the SAPS family.</text>
</comment>
<feature type="compositionally biased region" description="Acidic residues" evidence="3">
    <location>
        <begin position="503"/>
        <end position="514"/>
    </location>
</feature>
<accession>A0ABQ9XEF1</accession>
<proteinExistence type="inferred from homology"/>
<name>A0ABQ9XEF1_9EUKA</name>
<dbReference type="InterPro" id="IPR016024">
    <property type="entry name" value="ARM-type_fold"/>
</dbReference>
<evidence type="ECO:0000256" key="1">
    <source>
        <dbReference type="ARBA" id="ARBA00006180"/>
    </source>
</evidence>
<dbReference type="PANTHER" id="PTHR12634">
    <property type="entry name" value="SIT4 YEAST -ASSOCIATING PROTEIN-RELATED"/>
    <property type="match status" value="1"/>
</dbReference>
<feature type="region of interest" description="Disordered" evidence="3">
    <location>
        <begin position="492"/>
        <end position="514"/>
    </location>
</feature>
<keyword evidence="5" id="KW-1185">Reference proteome</keyword>
<evidence type="ECO:0000256" key="2">
    <source>
        <dbReference type="ARBA" id="ARBA00023306"/>
    </source>
</evidence>
<evidence type="ECO:0000313" key="5">
    <source>
        <dbReference type="Proteomes" id="UP001281761"/>
    </source>
</evidence>
<evidence type="ECO:0000313" key="4">
    <source>
        <dbReference type="EMBL" id="KAK2949668.1"/>
    </source>
</evidence>
<dbReference type="PANTHER" id="PTHR12634:SF8">
    <property type="entry name" value="FIERY MOUNTAIN, ISOFORM D"/>
    <property type="match status" value="1"/>
</dbReference>
<reference evidence="4 5" key="1">
    <citation type="journal article" date="2022" name="bioRxiv">
        <title>Genomics of Preaxostyla Flagellates Illuminates Evolutionary Transitions and the Path Towards Mitochondrial Loss.</title>
        <authorList>
            <person name="Novak L.V.F."/>
            <person name="Treitli S.C."/>
            <person name="Pyrih J."/>
            <person name="Halakuc P."/>
            <person name="Pipaliya S.V."/>
            <person name="Vacek V."/>
            <person name="Brzon O."/>
            <person name="Soukal P."/>
            <person name="Eme L."/>
            <person name="Dacks J.B."/>
            <person name="Karnkowska A."/>
            <person name="Elias M."/>
            <person name="Hampl V."/>
        </authorList>
    </citation>
    <scope>NUCLEOTIDE SEQUENCE [LARGE SCALE GENOMIC DNA]</scope>
    <source>
        <strain evidence="4">NAU3</strain>
        <tissue evidence="4">Gut</tissue>
    </source>
</reference>